<name>A0A6U3QM53_9STRA</name>
<dbReference type="AlphaFoldDB" id="A0A6U3QM53"/>
<sequence length="135" mass="14844">MQVLLHFLFAAKNVSIFLSTTLDTRGKARRPSHCERRNDSHYTSSPQLRQAMGIHGLLPCLPGGDVKLKGFASITSLRDKAMPVDFDTGSLVYVCALRTKDEYEASVRVTRSSAASGTHRSFATSERVAQDMALI</sequence>
<evidence type="ECO:0000256" key="1">
    <source>
        <dbReference type="SAM" id="SignalP"/>
    </source>
</evidence>
<accession>A0A6U3QM53</accession>
<keyword evidence="1" id="KW-0732">Signal</keyword>
<organism evidence="2">
    <name type="scientific">Ditylum brightwellii</name>
    <dbReference type="NCBI Taxonomy" id="49249"/>
    <lineage>
        <taxon>Eukaryota</taxon>
        <taxon>Sar</taxon>
        <taxon>Stramenopiles</taxon>
        <taxon>Ochrophyta</taxon>
        <taxon>Bacillariophyta</taxon>
        <taxon>Mediophyceae</taxon>
        <taxon>Lithodesmiophycidae</taxon>
        <taxon>Lithodesmiales</taxon>
        <taxon>Lithodesmiaceae</taxon>
        <taxon>Ditylum</taxon>
    </lineage>
</organism>
<gene>
    <name evidence="2" type="ORF">DBRI1063_LOCUS8370</name>
</gene>
<proteinExistence type="predicted"/>
<reference evidence="2" key="1">
    <citation type="submission" date="2021-01" db="EMBL/GenBank/DDBJ databases">
        <authorList>
            <person name="Corre E."/>
            <person name="Pelletier E."/>
            <person name="Niang G."/>
            <person name="Scheremetjew M."/>
            <person name="Finn R."/>
            <person name="Kale V."/>
            <person name="Holt S."/>
            <person name="Cochrane G."/>
            <person name="Meng A."/>
            <person name="Brown T."/>
            <person name="Cohen L."/>
        </authorList>
    </citation>
    <scope>NUCLEOTIDE SEQUENCE</scope>
    <source>
        <strain evidence="2">Pop2</strain>
    </source>
</reference>
<evidence type="ECO:0000313" key="2">
    <source>
        <dbReference type="EMBL" id="CAD9324947.1"/>
    </source>
</evidence>
<feature type="signal peptide" evidence="1">
    <location>
        <begin position="1"/>
        <end position="16"/>
    </location>
</feature>
<protein>
    <submittedName>
        <fullName evidence="2">Uncharacterized protein</fullName>
    </submittedName>
</protein>
<feature type="chain" id="PRO_5030160080" evidence="1">
    <location>
        <begin position="17"/>
        <end position="135"/>
    </location>
</feature>
<dbReference type="EMBL" id="HBGN01013084">
    <property type="protein sequence ID" value="CAD9324947.1"/>
    <property type="molecule type" value="Transcribed_RNA"/>
</dbReference>